<dbReference type="EMBL" id="MU003692">
    <property type="protein sequence ID" value="KAF2817956.1"/>
    <property type="molecule type" value="Genomic_DNA"/>
</dbReference>
<gene>
    <name evidence="1 3" type="ORF">BDZ99DRAFT_514177</name>
</gene>
<accession>A0A6A6ZAB6</accession>
<evidence type="ECO:0000313" key="2">
    <source>
        <dbReference type="Proteomes" id="UP000504636"/>
    </source>
</evidence>
<dbReference type="GeneID" id="54465733"/>
<sequence length="305" mass="35436">MPATLSDAHQGYLLFSELPNELKEELMNVVRVPSIFLVDSIMHKDDESLPPKYQLTGTYWPFAHMSVFTHKVPVDINDILQRYRGKDDKSIFYNEMIIFLEAFYRANIFVFPTDIEAYILANIDPQSYNWIQDIAVTSLAKAYERNGFYDMCSVLAKTHARSLRRVRIEQLCVEEYVLDRIDMDTDEDPATVAHQFAVGLKGFVDMVVLRAAKLIAATRQHGWRLSVEWDYDGEKPIVFCHDRYSTSEADRLRNQALLQERIEQVGRLLDGRDVQNLTLKQIKAIITKDMTLIQELDKDELSRYD</sequence>
<protein>
    <submittedName>
        <fullName evidence="1 3">Uncharacterized protein</fullName>
    </submittedName>
</protein>
<evidence type="ECO:0000313" key="1">
    <source>
        <dbReference type="EMBL" id="KAF2817956.1"/>
    </source>
</evidence>
<reference evidence="1 3" key="1">
    <citation type="journal article" date="2020" name="Stud. Mycol.">
        <title>101 Dothideomycetes genomes: a test case for predicting lifestyles and emergence of pathogens.</title>
        <authorList>
            <person name="Haridas S."/>
            <person name="Albert R."/>
            <person name="Binder M."/>
            <person name="Bloem J."/>
            <person name="Labutti K."/>
            <person name="Salamov A."/>
            <person name="Andreopoulos B."/>
            <person name="Baker S."/>
            <person name="Barry K."/>
            <person name="Bills G."/>
            <person name="Bluhm B."/>
            <person name="Cannon C."/>
            <person name="Castanera R."/>
            <person name="Culley D."/>
            <person name="Daum C."/>
            <person name="Ezra D."/>
            <person name="Gonzalez J."/>
            <person name="Henrissat B."/>
            <person name="Kuo A."/>
            <person name="Liang C."/>
            <person name="Lipzen A."/>
            <person name="Lutzoni F."/>
            <person name="Magnuson J."/>
            <person name="Mondo S."/>
            <person name="Nolan M."/>
            <person name="Ohm R."/>
            <person name="Pangilinan J."/>
            <person name="Park H.-J."/>
            <person name="Ramirez L."/>
            <person name="Alfaro M."/>
            <person name="Sun H."/>
            <person name="Tritt A."/>
            <person name="Yoshinaga Y."/>
            <person name="Zwiers L.-H."/>
            <person name="Turgeon B."/>
            <person name="Goodwin S."/>
            <person name="Spatafora J."/>
            <person name="Crous P."/>
            <person name="Grigoriev I."/>
        </authorList>
    </citation>
    <scope>NUCLEOTIDE SEQUENCE</scope>
    <source>
        <strain evidence="1 3">CBS 304.34</strain>
    </source>
</reference>
<name>A0A6A6ZAB6_9PEZI</name>
<dbReference type="AlphaFoldDB" id="A0A6A6ZAB6"/>
<proteinExistence type="predicted"/>
<organism evidence="1">
    <name type="scientific">Mytilinidion resinicola</name>
    <dbReference type="NCBI Taxonomy" id="574789"/>
    <lineage>
        <taxon>Eukaryota</taxon>
        <taxon>Fungi</taxon>
        <taxon>Dikarya</taxon>
        <taxon>Ascomycota</taxon>
        <taxon>Pezizomycotina</taxon>
        <taxon>Dothideomycetes</taxon>
        <taxon>Pleosporomycetidae</taxon>
        <taxon>Mytilinidiales</taxon>
        <taxon>Mytilinidiaceae</taxon>
        <taxon>Mytilinidion</taxon>
    </lineage>
</organism>
<reference evidence="3" key="3">
    <citation type="submission" date="2025-04" db="UniProtKB">
        <authorList>
            <consortium name="RefSeq"/>
        </authorList>
    </citation>
    <scope>IDENTIFICATION</scope>
    <source>
        <strain evidence="3">CBS 304.34</strain>
    </source>
</reference>
<dbReference type="RefSeq" id="XP_033584920.1">
    <property type="nucleotide sequence ID" value="XM_033724840.1"/>
</dbReference>
<dbReference type="Proteomes" id="UP000504636">
    <property type="component" value="Unplaced"/>
</dbReference>
<keyword evidence="2" id="KW-1185">Reference proteome</keyword>
<reference evidence="3" key="2">
    <citation type="submission" date="2020-04" db="EMBL/GenBank/DDBJ databases">
        <authorList>
            <consortium name="NCBI Genome Project"/>
        </authorList>
    </citation>
    <scope>NUCLEOTIDE SEQUENCE</scope>
    <source>
        <strain evidence="3">CBS 304.34</strain>
    </source>
</reference>
<evidence type="ECO:0000313" key="3">
    <source>
        <dbReference type="RefSeq" id="XP_033584920.1"/>
    </source>
</evidence>